<dbReference type="CDD" id="cd03784">
    <property type="entry name" value="GT1_Gtf-like"/>
    <property type="match status" value="1"/>
</dbReference>
<evidence type="ECO:0000256" key="5">
    <source>
        <dbReference type="RuleBase" id="RU362059"/>
    </source>
</evidence>
<name>B4NKX8_DROWI</name>
<dbReference type="Gene3D" id="3.40.50.2000">
    <property type="entry name" value="Glycogen Phosphorylase B"/>
    <property type="match status" value="2"/>
</dbReference>
<evidence type="ECO:0000313" key="6">
    <source>
        <dbReference type="EMBL" id="EDW84181.2"/>
    </source>
</evidence>
<comment type="similarity">
    <text evidence="1 4">Belongs to the UDP-glycosyltransferase family.</text>
</comment>
<dbReference type="PANTHER" id="PTHR48043">
    <property type="entry name" value="EG:EG0003.4 PROTEIN-RELATED"/>
    <property type="match status" value="1"/>
</dbReference>
<evidence type="ECO:0000256" key="1">
    <source>
        <dbReference type="ARBA" id="ARBA00009995"/>
    </source>
</evidence>
<evidence type="ECO:0000256" key="4">
    <source>
        <dbReference type="RuleBase" id="RU003718"/>
    </source>
</evidence>
<keyword evidence="7" id="KW-1185">Reference proteome</keyword>
<dbReference type="Proteomes" id="UP000007798">
    <property type="component" value="Unassembled WGS sequence"/>
</dbReference>
<keyword evidence="2 4" id="KW-0328">Glycosyltransferase</keyword>
<dbReference type="HOGENOM" id="CLU_012949_0_2_1"/>
<dbReference type="GO" id="GO:0015020">
    <property type="term" value="F:glucuronosyltransferase activity"/>
    <property type="evidence" value="ECO:0007669"/>
    <property type="project" value="UniProtKB-EC"/>
</dbReference>
<keyword evidence="5" id="KW-0812">Transmembrane</keyword>
<dbReference type="InParanoid" id="B4NKX8"/>
<dbReference type="SMR" id="B4NKX8"/>
<dbReference type="PANTHER" id="PTHR48043:SF159">
    <property type="entry name" value="EG:EG0003.4 PROTEIN-RELATED"/>
    <property type="match status" value="1"/>
</dbReference>
<dbReference type="FunFam" id="3.40.50.2000:FF:000144">
    <property type="entry name" value="UDP-glucuronosyltransferase"/>
    <property type="match status" value="1"/>
</dbReference>
<dbReference type="AlphaFoldDB" id="B4NKX8"/>
<dbReference type="KEGG" id="dwi:6651059"/>
<dbReference type="FunCoup" id="B4NKX8">
    <property type="interactions" value="34"/>
</dbReference>
<keyword evidence="5" id="KW-1133">Transmembrane helix</keyword>
<protein>
    <recommendedName>
        <fullName evidence="5">UDP-glucuronosyltransferase</fullName>
        <ecNumber evidence="5">2.4.1.17</ecNumber>
    </recommendedName>
</protein>
<dbReference type="PROSITE" id="PS00375">
    <property type="entry name" value="UDPGT"/>
    <property type="match status" value="1"/>
</dbReference>
<proteinExistence type="inferred from homology"/>
<gene>
    <name evidence="6" type="primary">Dwil\GK13997</name>
    <name evidence="6" type="ORF">Dwil_GK13997</name>
</gene>
<dbReference type="Pfam" id="PF00201">
    <property type="entry name" value="UDPGT"/>
    <property type="match status" value="1"/>
</dbReference>
<dbReference type="InterPro" id="IPR035595">
    <property type="entry name" value="UDP_glycos_trans_CS"/>
</dbReference>
<feature type="transmembrane region" description="Helical" evidence="5">
    <location>
        <begin position="479"/>
        <end position="505"/>
    </location>
</feature>
<evidence type="ECO:0000256" key="2">
    <source>
        <dbReference type="ARBA" id="ARBA00022676"/>
    </source>
</evidence>
<comment type="catalytic activity">
    <reaction evidence="5">
        <text>glucuronate acceptor + UDP-alpha-D-glucuronate = acceptor beta-D-glucuronoside + UDP + H(+)</text>
        <dbReference type="Rhea" id="RHEA:21032"/>
        <dbReference type="ChEBI" id="CHEBI:15378"/>
        <dbReference type="ChEBI" id="CHEBI:58052"/>
        <dbReference type="ChEBI" id="CHEBI:58223"/>
        <dbReference type="ChEBI" id="CHEBI:132367"/>
        <dbReference type="ChEBI" id="CHEBI:132368"/>
        <dbReference type="EC" id="2.4.1.17"/>
    </reaction>
</comment>
<keyword evidence="3 4" id="KW-0808">Transferase</keyword>
<dbReference type="OrthoDB" id="5835829at2759"/>
<dbReference type="eggNOG" id="KOG1192">
    <property type="taxonomic scope" value="Eukaryota"/>
</dbReference>
<dbReference type="InterPro" id="IPR050271">
    <property type="entry name" value="UDP-glycosyltransferase"/>
</dbReference>
<dbReference type="SUPFAM" id="SSF53756">
    <property type="entry name" value="UDP-Glycosyltransferase/glycogen phosphorylase"/>
    <property type="match status" value="1"/>
</dbReference>
<evidence type="ECO:0000313" key="7">
    <source>
        <dbReference type="Proteomes" id="UP000007798"/>
    </source>
</evidence>
<sequence>MRLVFPIGFLLLASLANVWGYSYLILAPTASKSHYTVMSSLAKGLAAAGHEVTYISPFSQSKPVKNLTEITTPNVIEAMKVSKSKILQNTKLSIWKRYPVILAMGLKITNTFLEEPKVMAFMKEKRTFDAVIVEVFMNEAHFGFAELFNASLITVSTFGASTWTTDLVGTPSPPSYVPHLMTELKDRMSFLERAINLAFISFEFVYLKWFSMPRQHSVYHKHFPDNKLDFHEMQRNTALVLLNSHVSLNFPRPYAPNMIEVGGMHINYKTKQLPKDIEEFINGAEHGVIYFSLGSNVRSKDLPLEKRKAIVETLKGLKQRVLWKFEESNFAEKPNNVFISDWFPQDDILAHDKVIAFITHGGLLSTTESIYHGKPVIGIPIFGDQFTNMARAVQSGYGASVKYSDLTYERLHNAIKAVITDPSYTEKVRAMSRRFRDQKETPLQRAIYWIEHVSREKGAQYLRSACQDLNFVQYHNLDVFALFFGILLSILVALTILTNILVRFLKTKLGNSKVKHKKL</sequence>
<comment type="subcellular location">
    <subcellularLocation>
        <location evidence="5">Membrane</location>
        <topology evidence="5">Single-pass membrane protein</topology>
    </subcellularLocation>
</comment>
<accession>B4NKX8</accession>
<dbReference type="InterPro" id="IPR002213">
    <property type="entry name" value="UDP_glucos_trans"/>
</dbReference>
<evidence type="ECO:0000256" key="3">
    <source>
        <dbReference type="ARBA" id="ARBA00022679"/>
    </source>
</evidence>
<organism evidence="6 7">
    <name type="scientific">Drosophila willistoni</name>
    <name type="common">Fruit fly</name>
    <dbReference type="NCBI Taxonomy" id="7260"/>
    <lineage>
        <taxon>Eukaryota</taxon>
        <taxon>Metazoa</taxon>
        <taxon>Ecdysozoa</taxon>
        <taxon>Arthropoda</taxon>
        <taxon>Hexapoda</taxon>
        <taxon>Insecta</taxon>
        <taxon>Pterygota</taxon>
        <taxon>Neoptera</taxon>
        <taxon>Endopterygota</taxon>
        <taxon>Diptera</taxon>
        <taxon>Brachycera</taxon>
        <taxon>Muscomorpha</taxon>
        <taxon>Ephydroidea</taxon>
        <taxon>Drosophilidae</taxon>
        <taxon>Drosophila</taxon>
        <taxon>Sophophora</taxon>
    </lineage>
</organism>
<dbReference type="FunFam" id="3.40.50.2000:FF:000050">
    <property type="entry name" value="UDP-glucuronosyltransferase"/>
    <property type="match status" value="1"/>
</dbReference>
<reference evidence="6 7" key="1">
    <citation type="journal article" date="2007" name="Nature">
        <title>Evolution of genes and genomes on the Drosophila phylogeny.</title>
        <authorList>
            <consortium name="Drosophila 12 Genomes Consortium"/>
            <person name="Clark A.G."/>
            <person name="Eisen M.B."/>
            <person name="Smith D.R."/>
            <person name="Bergman C.M."/>
            <person name="Oliver B."/>
            <person name="Markow T.A."/>
            <person name="Kaufman T.C."/>
            <person name="Kellis M."/>
            <person name="Gelbart W."/>
            <person name="Iyer V.N."/>
            <person name="Pollard D.A."/>
            <person name="Sackton T.B."/>
            <person name="Larracuente A.M."/>
            <person name="Singh N.D."/>
            <person name="Abad J.P."/>
            <person name="Abt D.N."/>
            <person name="Adryan B."/>
            <person name="Aguade M."/>
            <person name="Akashi H."/>
            <person name="Anderson W.W."/>
            <person name="Aquadro C.F."/>
            <person name="Ardell D.H."/>
            <person name="Arguello R."/>
            <person name="Artieri C.G."/>
            <person name="Barbash D.A."/>
            <person name="Barker D."/>
            <person name="Barsanti P."/>
            <person name="Batterham P."/>
            <person name="Batzoglou S."/>
            <person name="Begun D."/>
            <person name="Bhutkar A."/>
            <person name="Blanco E."/>
            <person name="Bosak S.A."/>
            <person name="Bradley R.K."/>
            <person name="Brand A.D."/>
            <person name="Brent M.R."/>
            <person name="Brooks A.N."/>
            <person name="Brown R.H."/>
            <person name="Butlin R.K."/>
            <person name="Caggese C."/>
            <person name="Calvi B.R."/>
            <person name="Bernardo de Carvalho A."/>
            <person name="Caspi A."/>
            <person name="Castrezana S."/>
            <person name="Celniker S.E."/>
            <person name="Chang J.L."/>
            <person name="Chapple C."/>
            <person name="Chatterji S."/>
            <person name="Chinwalla A."/>
            <person name="Civetta A."/>
            <person name="Clifton S.W."/>
            <person name="Comeron J.M."/>
            <person name="Costello J.C."/>
            <person name="Coyne J.A."/>
            <person name="Daub J."/>
            <person name="David R.G."/>
            <person name="Delcher A.L."/>
            <person name="Delehaunty K."/>
            <person name="Do C.B."/>
            <person name="Ebling H."/>
            <person name="Edwards K."/>
            <person name="Eickbush T."/>
            <person name="Evans J.D."/>
            <person name="Filipski A."/>
            <person name="Findeiss S."/>
            <person name="Freyhult E."/>
            <person name="Fulton L."/>
            <person name="Fulton R."/>
            <person name="Garcia A.C."/>
            <person name="Gardiner A."/>
            <person name="Garfield D.A."/>
            <person name="Garvin B.E."/>
            <person name="Gibson G."/>
            <person name="Gilbert D."/>
            <person name="Gnerre S."/>
            <person name="Godfrey J."/>
            <person name="Good R."/>
            <person name="Gotea V."/>
            <person name="Gravely B."/>
            <person name="Greenberg A.J."/>
            <person name="Griffiths-Jones S."/>
            <person name="Gross S."/>
            <person name="Guigo R."/>
            <person name="Gustafson E.A."/>
            <person name="Haerty W."/>
            <person name="Hahn M.W."/>
            <person name="Halligan D.L."/>
            <person name="Halpern A.L."/>
            <person name="Halter G.M."/>
            <person name="Han M.V."/>
            <person name="Heger A."/>
            <person name="Hillier L."/>
            <person name="Hinrichs A.S."/>
            <person name="Holmes I."/>
            <person name="Hoskins R.A."/>
            <person name="Hubisz M.J."/>
            <person name="Hultmark D."/>
            <person name="Huntley M.A."/>
            <person name="Jaffe D.B."/>
            <person name="Jagadeeshan S."/>
            <person name="Jeck W.R."/>
            <person name="Johnson J."/>
            <person name="Jones C.D."/>
            <person name="Jordan W.C."/>
            <person name="Karpen G.H."/>
            <person name="Kataoka E."/>
            <person name="Keightley P.D."/>
            <person name="Kheradpour P."/>
            <person name="Kirkness E.F."/>
            <person name="Koerich L.B."/>
            <person name="Kristiansen K."/>
            <person name="Kudrna D."/>
            <person name="Kulathinal R.J."/>
            <person name="Kumar S."/>
            <person name="Kwok R."/>
            <person name="Lander E."/>
            <person name="Langley C.H."/>
            <person name="Lapoint R."/>
            <person name="Lazzaro B.P."/>
            <person name="Lee S.J."/>
            <person name="Levesque L."/>
            <person name="Li R."/>
            <person name="Lin C.F."/>
            <person name="Lin M.F."/>
            <person name="Lindblad-Toh K."/>
            <person name="Llopart A."/>
            <person name="Long M."/>
            <person name="Low L."/>
            <person name="Lozovsky E."/>
            <person name="Lu J."/>
            <person name="Luo M."/>
            <person name="Machado C.A."/>
            <person name="Makalowski W."/>
            <person name="Marzo M."/>
            <person name="Matsuda M."/>
            <person name="Matzkin L."/>
            <person name="McAllister B."/>
            <person name="McBride C.S."/>
            <person name="McKernan B."/>
            <person name="McKernan K."/>
            <person name="Mendez-Lago M."/>
            <person name="Minx P."/>
            <person name="Mollenhauer M.U."/>
            <person name="Montooth K."/>
            <person name="Mount S.M."/>
            <person name="Mu X."/>
            <person name="Myers E."/>
            <person name="Negre B."/>
            <person name="Newfeld S."/>
            <person name="Nielsen R."/>
            <person name="Noor M.A."/>
            <person name="O'Grady P."/>
            <person name="Pachter L."/>
            <person name="Papaceit M."/>
            <person name="Parisi M.J."/>
            <person name="Parisi M."/>
            <person name="Parts L."/>
            <person name="Pedersen J.S."/>
            <person name="Pesole G."/>
            <person name="Phillippy A.M."/>
            <person name="Ponting C.P."/>
            <person name="Pop M."/>
            <person name="Porcelli D."/>
            <person name="Powell J.R."/>
            <person name="Prohaska S."/>
            <person name="Pruitt K."/>
            <person name="Puig M."/>
            <person name="Quesneville H."/>
            <person name="Ram K.R."/>
            <person name="Rand D."/>
            <person name="Rasmussen M.D."/>
            <person name="Reed L.K."/>
            <person name="Reenan R."/>
            <person name="Reily A."/>
            <person name="Remington K.A."/>
            <person name="Rieger T.T."/>
            <person name="Ritchie M.G."/>
            <person name="Robin C."/>
            <person name="Rogers Y.H."/>
            <person name="Rohde C."/>
            <person name="Rozas J."/>
            <person name="Rubenfield M.J."/>
            <person name="Ruiz A."/>
            <person name="Russo S."/>
            <person name="Salzberg S.L."/>
            <person name="Sanchez-Gracia A."/>
            <person name="Saranga D.J."/>
            <person name="Sato H."/>
            <person name="Schaeffer S.W."/>
            <person name="Schatz M.C."/>
            <person name="Schlenke T."/>
            <person name="Schwartz R."/>
            <person name="Segarra C."/>
            <person name="Singh R.S."/>
            <person name="Sirot L."/>
            <person name="Sirota M."/>
            <person name="Sisneros N.B."/>
            <person name="Smith C.D."/>
            <person name="Smith T.F."/>
            <person name="Spieth J."/>
            <person name="Stage D.E."/>
            <person name="Stark A."/>
            <person name="Stephan W."/>
            <person name="Strausberg R.L."/>
            <person name="Strempel S."/>
            <person name="Sturgill D."/>
            <person name="Sutton G."/>
            <person name="Sutton G.G."/>
            <person name="Tao W."/>
            <person name="Teichmann S."/>
            <person name="Tobari Y.N."/>
            <person name="Tomimura Y."/>
            <person name="Tsolas J.M."/>
            <person name="Valente V.L."/>
            <person name="Venter E."/>
            <person name="Venter J.C."/>
            <person name="Vicario S."/>
            <person name="Vieira F.G."/>
            <person name="Vilella A.J."/>
            <person name="Villasante A."/>
            <person name="Walenz B."/>
            <person name="Wang J."/>
            <person name="Wasserman M."/>
            <person name="Watts T."/>
            <person name="Wilson D."/>
            <person name="Wilson R.K."/>
            <person name="Wing R.A."/>
            <person name="Wolfner M.F."/>
            <person name="Wong A."/>
            <person name="Wong G.K."/>
            <person name="Wu C.I."/>
            <person name="Wu G."/>
            <person name="Yamamoto D."/>
            <person name="Yang H.P."/>
            <person name="Yang S.P."/>
            <person name="Yorke J.A."/>
            <person name="Yoshida K."/>
            <person name="Zdobnov E."/>
            <person name="Zhang P."/>
            <person name="Zhang Y."/>
            <person name="Zimin A.V."/>
            <person name="Baldwin J."/>
            <person name="Abdouelleil A."/>
            <person name="Abdulkadir J."/>
            <person name="Abebe A."/>
            <person name="Abera B."/>
            <person name="Abreu J."/>
            <person name="Acer S.C."/>
            <person name="Aftuck L."/>
            <person name="Alexander A."/>
            <person name="An P."/>
            <person name="Anderson E."/>
            <person name="Anderson S."/>
            <person name="Arachi H."/>
            <person name="Azer M."/>
            <person name="Bachantsang P."/>
            <person name="Barry A."/>
            <person name="Bayul T."/>
            <person name="Berlin A."/>
            <person name="Bessette D."/>
            <person name="Bloom T."/>
            <person name="Blye J."/>
            <person name="Boguslavskiy L."/>
            <person name="Bonnet C."/>
            <person name="Boukhgalter B."/>
            <person name="Bourzgui I."/>
            <person name="Brown A."/>
            <person name="Cahill P."/>
            <person name="Channer S."/>
            <person name="Cheshatsang Y."/>
            <person name="Chuda L."/>
            <person name="Citroen M."/>
            <person name="Collymore A."/>
            <person name="Cooke P."/>
            <person name="Costello M."/>
            <person name="D'Aco K."/>
            <person name="Daza R."/>
            <person name="De Haan G."/>
            <person name="DeGray S."/>
            <person name="DeMaso C."/>
            <person name="Dhargay N."/>
            <person name="Dooley K."/>
            <person name="Dooley E."/>
            <person name="Doricent M."/>
            <person name="Dorje P."/>
            <person name="Dorjee K."/>
            <person name="Dupes A."/>
            <person name="Elong R."/>
            <person name="Falk J."/>
            <person name="Farina A."/>
            <person name="Faro S."/>
            <person name="Ferguson D."/>
            <person name="Fisher S."/>
            <person name="Foley C.D."/>
            <person name="Franke A."/>
            <person name="Friedrich D."/>
            <person name="Gadbois L."/>
            <person name="Gearin G."/>
            <person name="Gearin C.R."/>
            <person name="Giannoukos G."/>
            <person name="Goode T."/>
            <person name="Graham J."/>
            <person name="Grandbois E."/>
            <person name="Grewal S."/>
            <person name="Gyaltsen K."/>
            <person name="Hafez N."/>
            <person name="Hagos B."/>
            <person name="Hall J."/>
            <person name="Henson C."/>
            <person name="Hollinger A."/>
            <person name="Honan T."/>
            <person name="Huard M.D."/>
            <person name="Hughes L."/>
            <person name="Hurhula B."/>
            <person name="Husby M.E."/>
            <person name="Kamat A."/>
            <person name="Kanga B."/>
            <person name="Kashin S."/>
            <person name="Khazanovich D."/>
            <person name="Kisner P."/>
            <person name="Lance K."/>
            <person name="Lara M."/>
            <person name="Lee W."/>
            <person name="Lennon N."/>
            <person name="Letendre F."/>
            <person name="LeVine R."/>
            <person name="Lipovsky A."/>
            <person name="Liu X."/>
            <person name="Liu J."/>
            <person name="Liu S."/>
            <person name="Lokyitsang T."/>
            <person name="Lokyitsang Y."/>
            <person name="Lubonja R."/>
            <person name="Lui A."/>
            <person name="MacDonald P."/>
            <person name="Magnisalis V."/>
            <person name="Maru K."/>
            <person name="Matthews C."/>
            <person name="McCusker W."/>
            <person name="McDonough S."/>
            <person name="Mehta T."/>
            <person name="Meldrim J."/>
            <person name="Meneus L."/>
            <person name="Mihai O."/>
            <person name="Mihalev A."/>
            <person name="Mihova T."/>
            <person name="Mittelman R."/>
            <person name="Mlenga V."/>
            <person name="Montmayeur A."/>
            <person name="Mulrain L."/>
            <person name="Navidi A."/>
            <person name="Naylor J."/>
            <person name="Negash T."/>
            <person name="Nguyen T."/>
            <person name="Nguyen N."/>
            <person name="Nicol R."/>
            <person name="Norbu C."/>
            <person name="Norbu N."/>
            <person name="Novod N."/>
            <person name="O'Neill B."/>
            <person name="Osman S."/>
            <person name="Markiewicz E."/>
            <person name="Oyono O.L."/>
            <person name="Patti C."/>
            <person name="Phunkhang P."/>
            <person name="Pierre F."/>
            <person name="Priest M."/>
            <person name="Raghuraman S."/>
            <person name="Rege F."/>
            <person name="Reyes R."/>
            <person name="Rise C."/>
            <person name="Rogov P."/>
            <person name="Ross K."/>
            <person name="Ryan E."/>
            <person name="Settipalli S."/>
            <person name="Shea T."/>
            <person name="Sherpa N."/>
            <person name="Shi L."/>
            <person name="Shih D."/>
            <person name="Sparrow T."/>
            <person name="Spaulding J."/>
            <person name="Stalker J."/>
            <person name="Stange-Thomann N."/>
            <person name="Stavropoulos S."/>
            <person name="Stone C."/>
            <person name="Strader C."/>
            <person name="Tesfaye S."/>
            <person name="Thomson T."/>
            <person name="Thoulutsang Y."/>
            <person name="Thoulutsang D."/>
            <person name="Topham K."/>
            <person name="Topping I."/>
            <person name="Tsamla T."/>
            <person name="Vassiliev H."/>
            <person name="Vo A."/>
            <person name="Wangchuk T."/>
            <person name="Wangdi T."/>
            <person name="Weiand M."/>
            <person name="Wilkinson J."/>
            <person name="Wilson A."/>
            <person name="Yadav S."/>
            <person name="Young G."/>
            <person name="Yu Q."/>
            <person name="Zembek L."/>
            <person name="Zhong D."/>
            <person name="Zimmer A."/>
            <person name="Zwirko Z."/>
            <person name="Jaffe D.B."/>
            <person name="Alvarez P."/>
            <person name="Brockman W."/>
            <person name="Butler J."/>
            <person name="Chin C."/>
            <person name="Gnerre S."/>
            <person name="Grabherr M."/>
            <person name="Kleber M."/>
            <person name="Mauceli E."/>
            <person name="MacCallum I."/>
        </authorList>
    </citation>
    <scope>NUCLEOTIDE SEQUENCE [LARGE SCALE GENOMIC DNA]</scope>
    <source>
        <strain evidence="7">Tucson 14030-0811.24</strain>
    </source>
</reference>
<dbReference type="GO" id="GO:0016020">
    <property type="term" value="C:membrane"/>
    <property type="evidence" value="ECO:0007669"/>
    <property type="project" value="UniProtKB-SubCell"/>
</dbReference>
<dbReference type="EC" id="2.4.1.17" evidence="5"/>
<keyword evidence="5" id="KW-0472">Membrane</keyword>
<dbReference type="EMBL" id="CH964272">
    <property type="protein sequence ID" value="EDW84181.2"/>
    <property type="molecule type" value="Genomic_DNA"/>
</dbReference>